<accession>A0AAW1QIS7</accession>
<feature type="region of interest" description="Disordered" evidence="2">
    <location>
        <begin position="127"/>
        <end position="217"/>
    </location>
</feature>
<feature type="compositionally biased region" description="Basic and acidic residues" evidence="2">
    <location>
        <begin position="193"/>
        <end position="202"/>
    </location>
</feature>
<evidence type="ECO:0000256" key="2">
    <source>
        <dbReference type="SAM" id="MobiDB-lite"/>
    </source>
</evidence>
<proteinExistence type="predicted"/>
<organism evidence="3 4">
    <name type="scientific">Apatococcus lobatus</name>
    <dbReference type="NCBI Taxonomy" id="904363"/>
    <lineage>
        <taxon>Eukaryota</taxon>
        <taxon>Viridiplantae</taxon>
        <taxon>Chlorophyta</taxon>
        <taxon>core chlorophytes</taxon>
        <taxon>Trebouxiophyceae</taxon>
        <taxon>Chlorellales</taxon>
        <taxon>Chlorellaceae</taxon>
        <taxon>Apatococcus</taxon>
    </lineage>
</organism>
<dbReference type="Proteomes" id="UP001438707">
    <property type="component" value="Unassembled WGS sequence"/>
</dbReference>
<protein>
    <submittedName>
        <fullName evidence="3">Uncharacterized protein</fullName>
    </submittedName>
</protein>
<gene>
    <name evidence="3" type="ORF">WJX74_003879</name>
</gene>
<feature type="compositionally biased region" description="Polar residues" evidence="2">
    <location>
        <begin position="1"/>
        <end position="13"/>
    </location>
</feature>
<evidence type="ECO:0000313" key="4">
    <source>
        <dbReference type="Proteomes" id="UP001438707"/>
    </source>
</evidence>
<name>A0AAW1QIS7_9CHLO</name>
<feature type="region of interest" description="Disordered" evidence="2">
    <location>
        <begin position="1"/>
        <end position="87"/>
    </location>
</feature>
<feature type="compositionally biased region" description="Polar residues" evidence="2">
    <location>
        <begin position="26"/>
        <end position="48"/>
    </location>
</feature>
<evidence type="ECO:0000313" key="3">
    <source>
        <dbReference type="EMBL" id="KAK9821363.1"/>
    </source>
</evidence>
<feature type="coiled-coil region" evidence="1">
    <location>
        <begin position="228"/>
        <end position="255"/>
    </location>
</feature>
<comment type="caution">
    <text evidence="3">The sequence shown here is derived from an EMBL/GenBank/DDBJ whole genome shotgun (WGS) entry which is preliminary data.</text>
</comment>
<evidence type="ECO:0000256" key="1">
    <source>
        <dbReference type="SAM" id="Coils"/>
    </source>
</evidence>
<reference evidence="3 4" key="1">
    <citation type="journal article" date="2024" name="Nat. Commun.">
        <title>Phylogenomics reveals the evolutionary origins of lichenization in chlorophyte algae.</title>
        <authorList>
            <person name="Puginier C."/>
            <person name="Libourel C."/>
            <person name="Otte J."/>
            <person name="Skaloud P."/>
            <person name="Haon M."/>
            <person name="Grisel S."/>
            <person name="Petersen M."/>
            <person name="Berrin J.G."/>
            <person name="Delaux P.M."/>
            <person name="Dal Grande F."/>
            <person name="Keller J."/>
        </authorList>
    </citation>
    <scope>NUCLEOTIDE SEQUENCE [LARGE SCALE GENOMIC DNA]</scope>
    <source>
        <strain evidence="3 4">SAG 2145</strain>
    </source>
</reference>
<keyword evidence="4" id="KW-1185">Reference proteome</keyword>
<feature type="compositionally biased region" description="Low complexity" evidence="2">
    <location>
        <begin position="127"/>
        <end position="155"/>
    </location>
</feature>
<dbReference type="AlphaFoldDB" id="A0AAW1QIS7"/>
<sequence length="554" mass="60083">MPDSQHQQPQSSAYERVAATHHQLGQLVSDSAADSSKLQQPSHGSPQGQLPLVRKELQAPSERAVQQVPCSIANPASTPAGDPCGQQPMTFSQDCDWVQAAWTTYLQGATAAQPAALPTAQPIAAEPASAAGQATDQAAGRPSTVVAAAAQTATQPHVEPSADGVALSGSPLPAQPPEATSAPSSSGVCLPRPLDDATRGQEARQPAGSSRPDMTLMSPNWARWRSQSDKMREARKEQRLTVQQLEKLKGEQKRQRLLRIVRGLQHELSLANERDARAEGLACNIQLIFMNDQEMSPKSRQAIFRVATAYSDTLDLPCTDSSVARAAWHGGEGNESAASHPRPRPCASPAAKRACELALEFLATAIAKARRVGAQYLLATGVMTSEELSQTTPKQKHFARVAVAMNLTAQQKQMGLVGRESYFMELGRVLWHRKQLLQQLQVAALQLEDEADGDIELGLRQPSPVAMRVVNLLDHLRQGMEHQRYLMRSFGFHFTFEVMSPYQYAILLGRSPPYYPDPRAVVEAIASEQGALQSMSCSNSISTFHSLGHRQAPP</sequence>
<keyword evidence="1" id="KW-0175">Coiled coil</keyword>
<dbReference type="EMBL" id="JALJOS010000038">
    <property type="protein sequence ID" value="KAK9821363.1"/>
    <property type="molecule type" value="Genomic_DNA"/>
</dbReference>